<name>A0ACB5UIA3_9FIRM</name>
<evidence type="ECO:0000313" key="2">
    <source>
        <dbReference type="Proteomes" id="UP001374599"/>
    </source>
</evidence>
<gene>
    <name evidence="1" type="ORF">AN2V17_19060</name>
</gene>
<protein>
    <submittedName>
        <fullName evidence="1">AraC family transcriptional regulator</fullName>
    </submittedName>
</protein>
<accession>A0ACB5UIA3</accession>
<organism evidence="1 2">
    <name type="scientific">Vallitalea maricola</name>
    <dbReference type="NCBI Taxonomy" id="3074433"/>
    <lineage>
        <taxon>Bacteria</taxon>
        <taxon>Bacillati</taxon>
        <taxon>Bacillota</taxon>
        <taxon>Clostridia</taxon>
        <taxon>Lachnospirales</taxon>
        <taxon>Vallitaleaceae</taxon>
        <taxon>Vallitalea</taxon>
    </lineage>
</organism>
<evidence type="ECO:0000313" key="1">
    <source>
        <dbReference type="EMBL" id="GMQ62674.1"/>
    </source>
</evidence>
<keyword evidence="2" id="KW-1185">Reference proteome</keyword>
<dbReference type="EMBL" id="BTPU01000027">
    <property type="protein sequence ID" value="GMQ62674.1"/>
    <property type="molecule type" value="Genomic_DNA"/>
</dbReference>
<reference evidence="1" key="1">
    <citation type="submission" date="2023-09" db="EMBL/GenBank/DDBJ databases">
        <title>Vallitalea sediminicola and Vallitalea maricola sp. nov., anaerobic bacteria isolated from marine sediment.</title>
        <authorList>
            <person name="Hirano S."/>
            <person name="Maeda A."/>
            <person name="Terahara T."/>
            <person name="Mori K."/>
            <person name="Hamada M."/>
            <person name="Matsumoto R."/>
            <person name="Kobayashi T."/>
        </authorList>
    </citation>
    <scope>NUCLEOTIDE SEQUENCE</scope>
    <source>
        <strain evidence="1">AN17-2</strain>
    </source>
</reference>
<sequence length="284" mass="33105">MEWIEKLNKAINYIEEHLDSEIEIESMAKITCCSVYHFQRMFSYIAEVPLSEYIRRRKMTRAALDLKSSDIKIIDVAMKYGYDSPTAFTRAFKNIHGVSPSKGRSVDTHLKAYPPISFKLYVKGEIEMNYRIEKKETFRIVGVKEHYLLNIEENFMQIPQFWEKTMKSHVFPKICSLMNKEPYAVLGVSTCMNGKDFDYYIAASTDKEVPEGMSEYQVPECTWAIFECISSEMQALQKRVVTEWLPTSGYEYADAPDVEVYFESSEEIGQNKCEIWLPIIKKVK</sequence>
<dbReference type="Proteomes" id="UP001374599">
    <property type="component" value="Unassembled WGS sequence"/>
</dbReference>
<comment type="caution">
    <text evidence="1">The sequence shown here is derived from an EMBL/GenBank/DDBJ whole genome shotgun (WGS) entry which is preliminary data.</text>
</comment>
<proteinExistence type="predicted"/>